<sequence length="266" mass="29194">MPLRWRPELWLDLRARGCQARLIGAGWRERSLAAASGSGRGAAALGAALSALRLADVEVLPGQARLRVADEYLLHLLLHHDGSHAQVRQEAQQRFRAVLGDGARHLMLLPMGRQRWLASALEAADLATWTETLQHAGLRAGRIEPLLHAEWQRVGRQIRDADAVLVLPRDEGATLLRLIDGEPVDLAWERFDSEDSASLERRVRAFARLPQGRRRRPAWAQTGSGGGLLTEAEEAQVIYLLPESGTLCRYVRERSGSGGGPDGLAG</sequence>
<evidence type="ECO:0000313" key="1">
    <source>
        <dbReference type="EMBL" id="MET3603256.1"/>
    </source>
</evidence>
<dbReference type="EMBL" id="JBEPLS010000003">
    <property type="protein sequence ID" value="MET3603256.1"/>
    <property type="molecule type" value="Genomic_DNA"/>
</dbReference>
<evidence type="ECO:0000313" key="4">
    <source>
        <dbReference type="Proteomes" id="UP001549111"/>
    </source>
</evidence>
<dbReference type="EMBL" id="CP035708">
    <property type="protein sequence ID" value="QEN00712.1"/>
    <property type="molecule type" value="Genomic_DNA"/>
</dbReference>
<dbReference type="OrthoDB" id="9151936at2"/>
<dbReference type="AlphaFoldDB" id="A0A5C1Q3Q1"/>
<name>A0A5C1Q3Q1_9BURK</name>
<dbReference type="Proteomes" id="UP000323522">
    <property type="component" value="Chromosome"/>
</dbReference>
<dbReference type="Proteomes" id="UP001549111">
    <property type="component" value="Unassembled WGS sequence"/>
</dbReference>
<keyword evidence="4" id="KW-1185">Reference proteome</keyword>
<protein>
    <submittedName>
        <fullName evidence="2">Uncharacterized protein</fullName>
    </submittedName>
</protein>
<reference evidence="2 3" key="1">
    <citation type="submission" date="2019-02" db="EMBL/GenBank/DDBJ databases">
        <title>Complete Genome Sequence and Methylome Analysis of Sphaerotilus natans subsp. sulfidivorans D-507.</title>
        <authorList>
            <person name="Fomenkov A."/>
            <person name="Gridneva E."/>
            <person name="Smolyakov D."/>
            <person name="Dubinina G."/>
            <person name="Vincze T."/>
            <person name="Grabovich M."/>
            <person name="Roberts R.J."/>
        </authorList>
    </citation>
    <scope>NUCLEOTIDE SEQUENCE [LARGE SCALE GENOMIC DNA]</scope>
    <source>
        <strain evidence="2 3">D-507</strain>
    </source>
</reference>
<evidence type="ECO:0000313" key="3">
    <source>
        <dbReference type="Proteomes" id="UP000323522"/>
    </source>
</evidence>
<gene>
    <name evidence="1" type="ORF">ABIC99_001040</name>
    <name evidence="2" type="ORF">EWH46_07920</name>
</gene>
<dbReference type="KEGG" id="snn:EWH46_07920"/>
<accession>A0A5C1Q3Q1</accession>
<organism evidence="2 3">
    <name type="scientific">Sphaerotilus sulfidivorans</name>
    <dbReference type="NCBI Taxonomy" id="639200"/>
    <lineage>
        <taxon>Bacteria</taxon>
        <taxon>Pseudomonadati</taxon>
        <taxon>Pseudomonadota</taxon>
        <taxon>Betaproteobacteria</taxon>
        <taxon>Burkholderiales</taxon>
        <taxon>Sphaerotilaceae</taxon>
        <taxon>Sphaerotilus</taxon>
    </lineage>
</organism>
<evidence type="ECO:0000313" key="2">
    <source>
        <dbReference type="EMBL" id="QEN00712.1"/>
    </source>
</evidence>
<reference evidence="1 4" key="2">
    <citation type="submission" date="2024-06" db="EMBL/GenBank/DDBJ databases">
        <title>Genomic Encyclopedia of Type Strains, Phase IV (KMG-IV): sequencing the most valuable type-strain genomes for metagenomic binning, comparative biology and taxonomic classification.</title>
        <authorList>
            <person name="Goeker M."/>
        </authorList>
    </citation>
    <scope>NUCLEOTIDE SEQUENCE [LARGE SCALE GENOMIC DNA]</scope>
    <source>
        <strain evidence="1 4">D-501</strain>
    </source>
</reference>
<proteinExistence type="predicted"/>
<dbReference type="RefSeq" id="WP_149503435.1">
    <property type="nucleotide sequence ID" value="NZ_CP035708.1"/>
</dbReference>